<feature type="binding site" evidence="12">
    <location>
        <position position="147"/>
    </location>
    <ligand>
        <name>Zn(2+)</name>
        <dbReference type="ChEBI" id="CHEBI:29105"/>
        <note>catalytic</note>
    </ligand>
</feature>
<dbReference type="InterPro" id="IPR050083">
    <property type="entry name" value="HtpX_protease"/>
</dbReference>
<dbReference type="EMBL" id="BMLS01000003">
    <property type="protein sequence ID" value="GGO69774.1"/>
    <property type="molecule type" value="Genomic_DNA"/>
</dbReference>
<dbReference type="AlphaFoldDB" id="A0A917Z0N6"/>
<evidence type="ECO:0000256" key="2">
    <source>
        <dbReference type="ARBA" id="ARBA00009779"/>
    </source>
</evidence>
<comment type="cofactor">
    <cofactor evidence="12">
        <name>Zn(2+)</name>
        <dbReference type="ChEBI" id="CHEBI:29105"/>
    </cofactor>
    <text evidence="12">Binds 1 zinc ion per subunit.</text>
</comment>
<dbReference type="PANTHER" id="PTHR43221">
    <property type="entry name" value="PROTEASE HTPX"/>
    <property type="match status" value="1"/>
</dbReference>
<evidence type="ECO:0000256" key="12">
    <source>
        <dbReference type="HAMAP-Rule" id="MF_00188"/>
    </source>
</evidence>
<dbReference type="GO" id="GO:0006508">
    <property type="term" value="P:proteolysis"/>
    <property type="evidence" value="ECO:0007669"/>
    <property type="project" value="UniProtKB-KW"/>
</dbReference>
<dbReference type="NCBIfam" id="NF003965">
    <property type="entry name" value="PRK05457.1"/>
    <property type="match status" value="1"/>
</dbReference>
<keyword evidence="10 12" id="KW-0482">Metalloprotease</keyword>
<evidence type="ECO:0000256" key="1">
    <source>
        <dbReference type="ARBA" id="ARBA00004651"/>
    </source>
</evidence>
<keyword evidence="8 12" id="KW-0862">Zinc</keyword>
<evidence type="ECO:0000256" key="3">
    <source>
        <dbReference type="ARBA" id="ARBA00022475"/>
    </source>
</evidence>
<proteinExistence type="inferred from homology"/>
<keyword evidence="12" id="KW-0346">Stress response</keyword>
<protein>
    <recommendedName>
        <fullName evidence="12">Protease HtpX</fullName>
        <ecNumber evidence="12">3.4.24.-</ecNumber>
    </recommendedName>
    <alternativeName>
        <fullName evidence="12">Heat shock protein HtpX</fullName>
    </alternativeName>
</protein>
<evidence type="ECO:0000256" key="11">
    <source>
        <dbReference type="ARBA" id="ARBA00023136"/>
    </source>
</evidence>
<dbReference type="EC" id="3.4.24.-" evidence="12"/>
<dbReference type="Proteomes" id="UP000606935">
    <property type="component" value="Unassembled WGS sequence"/>
</dbReference>
<accession>A0A917Z0N6</accession>
<dbReference type="GO" id="GO:0008270">
    <property type="term" value="F:zinc ion binding"/>
    <property type="evidence" value="ECO:0007669"/>
    <property type="project" value="UniProtKB-UniRule"/>
</dbReference>
<evidence type="ECO:0000256" key="5">
    <source>
        <dbReference type="ARBA" id="ARBA00022692"/>
    </source>
</evidence>
<keyword evidence="11 12" id="KW-0472">Membrane</keyword>
<dbReference type="InterPro" id="IPR001915">
    <property type="entry name" value="Peptidase_M48"/>
</dbReference>
<evidence type="ECO:0000259" key="13">
    <source>
        <dbReference type="Pfam" id="PF01435"/>
    </source>
</evidence>
<keyword evidence="4 12" id="KW-0645">Protease</keyword>
<keyword evidence="5 12" id="KW-0812">Transmembrane</keyword>
<keyword evidence="3 12" id="KW-1003">Cell membrane</keyword>
<evidence type="ECO:0000256" key="4">
    <source>
        <dbReference type="ARBA" id="ARBA00022670"/>
    </source>
</evidence>
<dbReference type="GO" id="GO:0005886">
    <property type="term" value="C:plasma membrane"/>
    <property type="evidence" value="ECO:0007669"/>
    <property type="project" value="UniProtKB-SubCell"/>
</dbReference>
<evidence type="ECO:0000256" key="8">
    <source>
        <dbReference type="ARBA" id="ARBA00022833"/>
    </source>
</evidence>
<evidence type="ECO:0000256" key="10">
    <source>
        <dbReference type="ARBA" id="ARBA00023049"/>
    </source>
</evidence>
<dbReference type="CDD" id="cd07335">
    <property type="entry name" value="M48B_HtpX_like"/>
    <property type="match status" value="1"/>
</dbReference>
<dbReference type="Pfam" id="PF01435">
    <property type="entry name" value="Peptidase_M48"/>
    <property type="match status" value="1"/>
</dbReference>
<feature type="transmembrane region" description="Helical" evidence="12">
    <location>
        <begin position="157"/>
        <end position="175"/>
    </location>
</feature>
<keyword evidence="6 12" id="KW-0479">Metal-binding</keyword>
<gene>
    <name evidence="12 14" type="primary">htpX</name>
    <name evidence="14" type="ORF">GCM10010982_21720</name>
</gene>
<keyword evidence="9 12" id="KW-1133">Transmembrane helix</keyword>
<evidence type="ECO:0000256" key="7">
    <source>
        <dbReference type="ARBA" id="ARBA00022801"/>
    </source>
</evidence>
<dbReference type="InterPro" id="IPR022919">
    <property type="entry name" value="Pept_M48_protease_HtpX"/>
</dbReference>
<evidence type="ECO:0000256" key="6">
    <source>
        <dbReference type="ARBA" id="ARBA00022723"/>
    </source>
</evidence>
<dbReference type="GO" id="GO:0004222">
    <property type="term" value="F:metalloendopeptidase activity"/>
    <property type="evidence" value="ECO:0007669"/>
    <property type="project" value="UniProtKB-UniRule"/>
</dbReference>
<keyword evidence="15" id="KW-1185">Reference proteome</keyword>
<dbReference type="PANTHER" id="PTHR43221:SF1">
    <property type="entry name" value="PROTEASE HTPX"/>
    <property type="match status" value="1"/>
</dbReference>
<feature type="active site" evidence="12">
    <location>
        <position position="144"/>
    </location>
</feature>
<dbReference type="RefSeq" id="WP_188694627.1">
    <property type="nucleotide sequence ID" value="NZ_BMLS01000003.1"/>
</dbReference>
<reference evidence="14" key="1">
    <citation type="journal article" date="2014" name="Int. J. Syst. Evol. Microbiol.">
        <title>Complete genome sequence of Corynebacterium casei LMG S-19264T (=DSM 44701T), isolated from a smear-ripened cheese.</title>
        <authorList>
            <consortium name="US DOE Joint Genome Institute (JGI-PGF)"/>
            <person name="Walter F."/>
            <person name="Albersmeier A."/>
            <person name="Kalinowski J."/>
            <person name="Ruckert C."/>
        </authorList>
    </citation>
    <scope>NUCLEOTIDE SEQUENCE</scope>
    <source>
        <strain evidence="14">CGMCC 1.7086</strain>
    </source>
</reference>
<dbReference type="Gene3D" id="3.30.2010.10">
    <property type="entry name" value="Metalloproteases ('zincins'), catalytic domain"/>
    <property type="match status" value="1"/>
</dbReference>
<keyword evidence="7 12" id="KW-0378">Hydrolase</keyword>
<feature type="transmembrane region" description="Helical" evidence="12">
    <location>
        <begin position="5"/>
        <end position="29"/>
    </location>
</feature>
<feature type="domain" description="Peptidase M48" evidence="13">
    <location>
        <begin position="77"/>
        <end position="288"/>
    </location>
</feature>
<comment type="subcellular location">
    <subcellularLocation>
        <location evidence="1 12">Cell membrane</location>
        <topology evidence="1 12">Multi-pass membrane protein</topology>
    </subcellularLocation>
</comment>
<organism evidence="14 15">
    <name type="scientific">Bowmanella pacifica</name>
    <dbReference type="NCBI Taxonomy" id="502051"/>
    <lineage>
        <taxon>Bacteria</taxon>
        <taxon>Pseudomonadati</taxon>
        <taxon>Pseudomonadota</taxon>
        <taxon>Gammaproteobacteria</taxon>
        <taxon>Alteromonadales</taxon>
        <taxon>Alteromonadaceae</taxon>
        <taxon>Bowmanella</taxon>
    </lineage>
</organism>
<evidence type="ECO:0000256" key="9">
    <source>
        <dbReference type="ARBA" id="ARBA00022989"/>
    </source>
</evidence>
<reference evidence="14" key="2">
    <citation type="submission" date="2020-09" db="EMBL/GenBank/DDBJ databases">
        <authorList>
            <person name="Sun Q."/>
            <person name="Zhou Y."/>
        </authorList>
    </citation>
    <scope>NUCLEOTIDE SEQUENCE</scope>
    <source>
        <strain evidence="14">CGMCC 1.7086</strain>
    </source>
</reference>
<dbReference type="HAMAP" id="MF_00188">
    <property type="entry name" value="Pept_M48_protease_HtpX"/>
    <property type="match status" value="1"/>
</dbReference>
<evidence type="ECO:0000313" key="14">
    <source>
        <dbReference type="EMBL" id="GGO69774.1"/>
    </source>
</evidence>
<sequence length="290" mass="31415">MKRVLLFVATNLAVVLVLSIVMNLVFSFLNIDPRGLGGLLIFASIFGFGGAFISLLMSKWIAKRSVGAHVIDRPSSHTEQWLVDTIARLAKQSGIGMPEVAIYQSPDMNAFATGANRNNALVAVSTGLLENMQQDEVEAVLAHEVAHIANGDMVTMTLLQGVLNTFVIFLARVIANIVDNATRSNNSEGGLGGLAYFAIVFVLEIVFGILASIIVMGFSRYREYRADAGSASLVGRNKMIAALQRLKYSQESKLDGNLMAFGIRGKSAMAELFLSHPPLEKRIQALQQGR</sequence>
<feature type="binding site" evidence="12">
    <location>
        <position position="223"/>
    </location>
    <ligand>
        <name>Zn(2+)</name>
        <dbReference type="ChEBI" id="CHEBI:29105"/>
        <note>catalytic</note>
    </ligand>
</feature>
<feature type="binding site" evidence="12">
    <location>
        <position position="143"/>
    </location>
    <ligand>
        <name>Zn(2+)</name>
        <dbReference type="ChEBI" id="CHEBI:29105"/>
        <note>catalytic</note>
    </ligand>
</feature>
<feature type="transmembrane region" description="Helical" evidence="12">
    <location>
        <begin position="35"/>
        <end position="56"/>
    </location>
</feature>
<comment type="caution">
    <text evidence="14">The sequence shown here is derived from an EMBL/GenBank/DDBJ whole genome shotgun (WGS) entry which is preliminary data.</text>
</comment>
<feature type="transmembrane region" description="Helical" evidence="12">
    <location>
        <begin position="195"/>
        <end position="218"/>
    </location>
</feature>
<comment type="similarity">
    <text evidence="2 12">Belongs to the peptidase M48B family.</text>
</comment>
<evidence type="ECO:0000313" key="15">
    <source>
        <dbReference type="Proteomes" id="UP000606935"/>
    </source>
</evidence>
<name>A0A917Z0N6_9ALTE</name>